<dbReference type="PANTHER" id="PTHR10281">
    <property type="entry name" value="MEMBRANE-ASSOCIATED PROGESTERONE RECEPTOR COMPONENT-RELATED"/>
    <property type="match status" value="1"/>
</dbReference>
<evidence type="ECO:0000256" key="2">
    <source>
        <dbReference type="SAM" id="Phobius"/>
    </source>
</evidence>
<dbReference type="InterPro" id="IPR036400">
    <property type="entry name" value="Cyt_B5-like_heme/steroid_sf"/>
</dbReference>
<dbReference type="GO" id="GO:0016020">
    <property type="term" value="C:membrane"/>
    <property type="evidence" value="ECO:0007669"/>
    <property type="project" value="TreeGrafter"/>
</dbReference>
<evidence type="ECO:0000256" key="1">
    <source>
        <dbReference type="ARBA" id="ARBA00038357"/>
    </source>
</evidence>
<dbReference type="STRING" id="568069.A0A1J1IVW2"/>
<keyword evidence="5" id="KW-1185">Reference proteome</keyword>
<gene>
    <name evidence="4" type="primary">putative Neuferricin homolog</name>
    <name evidence="4" type="ORF">CLUMA_CG017497</name>
</gene>
<organism evidence="4 5">
    <name type="scientific">Clunio marinus</name>
    <dbReference type="NCBI Taxonomy" id="568069"/>
    <lineage>
        <taxon>Eukaryota</taxon>
        <taxon>Metazoa</taxon>
        <taxon>Ecdysozoa</taxon>
        <taxon>Arthropoda</taxon>
        <taxon>Hexapoda</taxon>
        <taxon>Insecta</taxon>
        <taxon>Pterygota</taxon>
        <taxon>Neoptera</taxon>
        <taxon>Endopterygota</taxon>
        <taxon>Diptera</taxon>
        <taxon>Nematocera</taxon>
        <taxon>Chironomoidea</taxon>
        <taxon>Chironomidae</taxon>
        <taxon>Clunio</taxon>
    </lineage>
</organism>
<accession>A0A1J1IVW2</accession>
<proteinExistence type="inferred from homology"/>
<dbReference type="SUPFAM" id="SSF55856">
    <property type="entry name" value="Cytochrome b5-like heme/steroid binding domain"/>
    <property type="match status" value="1"/>
</dbReference>
<keyword evidence="2" id="KW-0812">Transmembrane</keyword>
<dbReference type="OrthoDB" id="10257697at2759"/>
<comment type="similarity">
    <text evidence="1">Belongs to the cytochrome b5 family. MAPR subfamily.</text>
</comment>
<name>A0A1J1IVW2_9DIPT</name>
<dbReference type="Gene3D" id="3.10.120.10">
    <property type="entry name" value="Cytochrome b5-like heme/steroid binding domain"/>
    <property type="match status" value="1"/>
</dbReference>
<evidence type="ECO:0000259" key="3">
    <source>
        <dbReference type="SMART" id="SM01117"/>
    </source>
</evidence>
<dbReference type="EMBL" id="CVRI01000063">
    <property type="protein sequence ID" value="CRL04411.1"/>
    <property type="molecule type" value="Genomic_DNA"/>
</dbReference>
<evidence type="ECO:0000313" key="4">
    <source>
        <dbReference type="EMBL" id="CRL04411.1"/>
    </source>
</evidence>
<protein>
    <submittedName>
        <fullName evidence="4">CLUMA_CG017497, isoform A</fullName>
    </submittedName>
</protein>
<feature type="transmembrane region" description="Helical" evidence="2">
    <location>
        <begin position="20"/>
        <end position="39"/>
    </location>
</feature>
<dbReference type="Pfam" id="PF00173">
    <property type="entry name" value="Cyt-b5"/>
    <property type="match status" value="1"/>
</dbReference>
<dbReference type="InterPro" id="IPR001199">
    <property type="entry name" value="Cyt_B5-like_heme/steroid-bd"/>
</dbReference>
<dbReference type="PANTHER" id="PTHR10281:SF4">
    <property type="entry name" value="NEUFERRICIN"/>
    <property type="match status" value="1"/>
</dbReference>
<dbReference type="GO" id="GO:0012505">
    <property type="term" value="C:endomembrane system"/>
    <property type="evidence" value="ECO:0007669"/>
    <property type="project" value="TreeGrafter"/>
</dbReference>
<feature type="domain" description="Cytochrome b5 heme-binding" evidence="3">
    <location>
        <begin position="66"/>
        <end position="164"/>
    </location>
</feature>
<dbReference type="SMART" id="SM01117">
    <property type="entry name" value="Cyt-b5"/>
    <property type="match status" value="1"/>
</dbReference>
<reference evidence="4 5" key="1">
    <citation type="submission" date="2015-04" db="EMBL/GenBank/DDBJ databases">
        <authorList>
            <person name="Syromyatnikov M.Y."/>
            <person name="Popov V.N."/>
        </authorList>
    </citation>
    <scope>NUCLEOTIDE SEQUENCE [LARGE SCALE GENOMIC DNA]</scope>
</reference>
<dbReference type="InterPro" id="IPR050577">
    <property type="entry name" value="MAPR/NEUFC/NENF-like"/>
</dbReference>
<keyword evidence="2" id="KW-0472">Membrane</keyword>
<keyword evidence="2" id="KW-1133">Transmembrane helix</keyword>
<sequence>MEQEQSNEKRKSNRSPPYALFNLLVIIVAIIYGAYYQMYLAKDSTQADETLKSQKSDKIINEIPLFTANELKKFDGVSDSKLYLSILGEIFDVTRGEQHYGPGMPYNAFVAKDISRAFVTGEFDAKSSKDSLDHVLGLSPRELVSLKKWRDFYAETYVFVGRLIGRFYEETGEPTEYFWQIDRKIQFGLKQQEEEQNFKQEFPPCNIEYKADPGTTRYWCTTQSGGIDREWAGYPIQLFNQDSKTFSCVCAKKENFDLPQLRLYENCDDATRSCTVQSEEQSNDD</sequence>
<dbReference type="Proteomes" id="UP000183832">
    <property type="component" value="Unassembled WGS sequence"/>
</dbReference>
<evidence type="ECO:0000313" key="5">
    <source>
        <dbReference type="Proteomes" id="UP000183832"/>
    </source>
</evidence>
<dbReference type="AlphaFoldDB" id="A0A1J1IVW2"/>